<sequence>MGVGSTIKGYRRYGGKWKQCMHGMNINVCITNENMTSQTCMYCFSKLDHPIHRKVIKGKEIKTKVKGAFLCRNPDCVLVSKKLPSPEITCLPLPWVFLAFAHCSFRKHFLNYLLKSATVALNL</sequence>
<dbReference type="Proteomes" id="UP000242414">
    <property type="component" value="Unassembled WGS sequence"/>
</dbReference>
<organism evidence="1">
    <name type="scientific">Rhizopus microsporus var. microsporus</name>
    <dbReference type="NCBI Taxonomy" id="86635"/>
    <lineage>
        <taxon>Eukaryota</taxon>
        <taxon>Fungi</taxon>
        <taxon>Fungi incertae sedis</taxon>
        <taxon>Mucoromycota</taxon>
        <taxon>Mucoromycotina</taxon>
        <taxon>Mucoromycetes</taxon>
        <taxon>Mucorales</taxon>
        <taxon>Mucorineae</taxon>
        <taxon>Rhizopodaceae</taxon>
        <taxon>Rhizopus</taxon>
    </lineage>
</organism>
<reference evidence="1" key="1">
    <citation type="journal article" date="2016" name="Proc. Natl. Acad. Sci. U.S.A.">
        <title>Lipid metabolic changes in an early divergent fungus govern the establishment of a mutualistic symbiosis with endobacteria.</title>
        <authorList>
            <person name="Lastovetsky O.A."/>
            <person name="Gaspar M.L."/>
            <person name="Mondo S.J."/>
            <person name="LaButti K.M."/>
            <person name="Sandor L."/>
            <person name="Grigoriev I.V."/>
            <person name="Henry S.A."/>
            <person name="Pawlowska T.E."/>
        </authorList>
    </citation>
    <scope>NUCLEOTIDE SEQUENCE [LARGE SCALE GENOMIC DNA]</scope>
    <source>
        <strain evidence="1">ATCC 52814</strain>
    </source>
</reference>
<evidence type="ECO:0000313" key="1">
    <source>
        <dbReference type="EMBL" id="ORE07185.1"/>
    </source>
</evidence>
<protein>
    <submittedName>
        <fullName evidence="1">Uncharacterized protein</fullName>
    </submittedName>
</protein>
<proteinExistence type="predicted"/>
<gene>
    <name evidence="1" type="ORF">BCV72DRAFT_111237</name>
</gene>
<dbReference type="EMBL" id="KV921908">
    <property type="protein sequence ID" value="ORE07185.1"/>
    <property type="molecule type" value="Genomic_DNA"/>
</dbReference>
<dbReference type="AlphaFoldDB" id="A0A1X0R585"/>
<name>A0A1X0R585_RHIZD</name>
<accession>A0A1X0R585</accession>
<dbReference type="VEuPathDB" id="FungiDB:BCV72DRAFT_111237"/>